<organism evidence="9">
    <name type="scientific">Roseihalotalea indica</name>
    <dbReference type="NCBI Taxonomy" id="2867963"/>
    <lineage>
        <taxon>Bacteria</taxon>
        <taxon>Pseudomonadati</taxon>
        <taxon>Bacteroidota</taxon>
        <taxon>Cytophagia</taxon>
        <taxon>Cytophagales</taxon>
        <taxon>Catalimonadaceae</taxon>
        <taxon>Roseihalotalea</taxon>
    </lineage>
</organism>
<evidence type="ECO:0000256" key="4">
    <source>
        <dbReference type="ARBA" id="ARBA00023136"/>
    </source>
</evidence>
<dbReference type="GO" id="GO:0009279">
    <property type="term" value="C:cell outer membrane"/>
    <property type="evidence" value="ECO:0007669"/>
    <property type="project" value="UniProtKB-SubCell"/>
</dbReference>
<evidence type="ECO:0000256" key="1">
    <source>
        <dbReference type="ARBA" id="ARBA00004442"/>
    </source>
</evidence>
<evidence type="ECO:0000256" key="6">
    <source>
        <dbReference type="SAM" id="SignalP"/>
    </source>
</evidence>
<reference evidence="9" key="2">
    <citation type="journal article" date="2024" name="Antonie Van Leeuwenhoek">
        <title>Roseihalotalea indica gen. nov., sp. nov., a halophilic Bacteroidetes from mesopelagic Southwest Indian Ocean with higher carbohydrate metabolic potential.</title>
        <authorList>
            <person name="Chen B."/>
            <person name="Zhang M."/>
            <person name="Lin D."/>
            <person name="Ye J."/>
            <person name="Tang K."/>
        </authorList>
    </citation>
    <scope>NUCLEOTIDE SEQUENCE</scope>
    <source>
        <strain evidence="9">TK19036</strain>
    </source>
</reference>
<evidence type="ECO:0000313" key="9">
    <source>
        <dbReference type="EMBL" id="WKN34243.1"/>
    </source>
</evidence>
<keyword evidence="3 6" id="KW-0732">Signal</keyword>
<dbReference type="InterPro" id="IPR011990">
    <property type="entry name" value="TPR-like_helical_dom_sf"/>
</dbReference>
<protein>
    <submittedName>
        <fullName evidence="9">RagB/SusD family nutrient uptake outer membrane protein</fullName>
    </submittedName>
</protein>
<dbReference type="AlphaFoldDB" id="A0AA49GI14"/>
<dbReference type="CDD" id="cd08977">
    <property type="entry name" value="SusD"/>
    <property type="match status" value="1"/>
</dbReference>
<dbReference type="Gene3D" id="1.25.40.390">
    <property type="match status" value="1"/>
</dbReference>
<gene>
    <name evidence="9" type="ORF">K4G66_17840</name>
</gene>
<proteinExistence type="inferred from homology"/>
<sequence>MMIKIKYIGLAYLLMFMAACGVLEQEPQNEISEDIAITNQKGVEAAVAGMYNELQQDGEYYGRNIQIMGDLSADIAQSIGSWDHYREMDTYVVSTGNQENGVFWSRAYKAVNVANNIISSVSELTEIPEDAKNNYLGQAYFIRALAFFDLTKVYGGVPGVIGSLGVPLVLQPSRQVDESLFPARASLQESYEQVENDLLTALDLLPEAQSSDVATRSQAVKGTARALLSRLYLYLDEPDQVIAYADQVIDDSKYALEPSFIGIFEGEFTSESIFELNFNNTDQSGIRNWYVPSTIGGRGDLAAHTEFYEEITANPNDVRGQLFGYNEGLGIYYPTKYIKAGNIDNVHILRMGEIYLNRAEAKAKTSDISGALADLNAVRTRAGLDALTTSGTEATLEAIWEERKLELAFEGHRFFDLVRTGRALIELTDIGRTNGPPVTLSDPGRQVFPIPNFDIDANSNLVQNDAYQ</sequence>
<feature type="domain" description="SusD-like N-terminal" evidence="8">
    <location>
        <begin position="23"/>
        <end position="233"/>
    </location>
</feature>
<dbReference type="InterPro" id="IPR012944">
    <property type="entry name" value="SusD_RagB_dom"/>
</dbReference>
<evidence type="ECO:0000256" key="2">
    <source>
        <dbReference type="ARBA" id="ARBA00006275"/>
    </source>
</evidence>
<feature type="signal peptide" evidence="6">
    <location>
        <begin position="1"/>
        <end position="21"/>
    </location>
</feature>
<evidence type="ECO:0000259" key="8">
    <source>
        <dbReference type="Pfam" id="PF14322"/>
    </source>
</evidence>
<keyword evidence="4" id="KW-0472">Membrane</keyword>
<evidence type="ECO:0000259" key="7">
    <source>
        <dbReference type="Pfam" id="PF07980"/>
    </source>
</evidence>
<dbReference type="SUPFAM" id="SSF48452">
    <property type="entry name" value="TPR-like"/>
    <property type="match status" value="1"/>
</dbReference>
<evidence type="ECO:0000256" key="3">
    <source>
        <dbReference type="ARBA" id="ARBA00022729"/>
    </source>
</evidence>
<accession>A0AA49GI14</accession>
<comment type="subcellular location">
    <subcellularLocation>
        <location evidence="1">Cell outer membrane</location>
    </subcellularLocation>
</comment>
<feature type="domain" description="RagB/SusD" evidence="7">
    <location>
        <begin position="333"/>
        <end position="467"/>
    </location>
</feature>
<reference evidence="9" key="1">
    <citation type="journal article" date="2023" name="Comput. Struct. Biotechnol. J.">
        <title>Discovery of a novel marine Bacteroidetes with a rich repertoire of carbohydrate-active enzymes.</title>
        <authorList>
            <person name="Chen B."/>
            <person name="Liu G."/>
            <person name="Chen Q."/>
            <person name="Wang H."/>
            <person name="Liu L."/>
            <person name="Tang K."/>
        </authorList>
    </citation>
    <scope>NUCLEOTIDE SEQUENCE</scope>
    <source>
        <strain evidence="9">TK19036</strain>
    </source>
</reference>
<name>A0AA49GI14_9BACT</name>
<evidence type="ECO:0000256" key="5">
    <source>
        <dbReference type="ARBA" id="ARBA00023237"/>
    </source>
</evidence>
<keyword evidence="5" id="KW-0998">Cell outer membrane</keyword>
<dbReference type="Pfam" id="PF07980">
    <property type="entry name" value="SusD_RagB"/>
    <property type="match status" value="1"/>
</dbReference>
<dbReference type="EMBL" id="CP120682">
    <property type="protein sequence ID" value="WKN34243.1"/>
    <property type="molecule type" value="Genomic_DNA"/>
</dbReference>
<feature type="chain" id="PRO_5041351907" evidence="6">
    <location>
        <begin position="22"/>
        <end position="468"/>
    </location>
</feature>
<dbReference type="Pfam" id="PF14322">
    <property type="entry name" value="SusD-like_3"/>
    <property type="match status" value="1"/>
</dbReference>
<dbReference type="PROSITE" id="PS51257">
    <property type="entry name" value="PROKAR_LIPOPROTEIN"/>
    <property type="match status" value="1"/>
</dbReference>
<comment type="similarity">
    <text evidence="2">Belongs to the SusD family.</text>
</comment>
<dbReference type="InterPro" id="IPR033985">
    <property type="entry name" value="SusD-like_N"/>
</dbReference>